<dbReference type="PANTHER" id="PTHR46082">
    <property type="entry name" value="ATP/GTP-BINDING PROTEIN-RELATED"/>
    <property type="match status" value="1"/>
</dbReference>
<dbReference type="GO" id="GO:0003824">
    <property type="term" value="F:catalytic activity"/>
    <property type="evidence" value="ECO:0007669"/>
    <property type="project" value="InterPro"/>
</dbReference>
<dbReference type="EMBL" id="KZ825133">
    <property type="protein sequence ID" value="PYI19578.1"/>
    <property type="molecule type" value="Genomic_DNA"/>
</dbReference>
<sequence>MPSVYQVSTRDQFQIAIICALPVEADAVGVVLDETYEEPDGALDSKLPDDPNRYTLGRIGPHPVVLVQLPGLGTLNATIGSGYLKRQFLKVHLALVVGICGVIPRLPDGTDVFLGDVVISVKAPRKADAVSDGLALSPTRDLPAVQQALASYLQVTQRSSGEPKYHYPGADHDRLFPARYQHRHPDSTPCDLCSRYSCTEGPGCIDTFHLSCQELECDHHVERSQIRRRSDESPSGTVPSPRVFYGEIGCTDLVMRSGEDRDRFAAEQAVIGFEMEGAGVELYLPSSVVVVKGGCDYADSHKEKRWQPYAALSAACCVKALLTEVAGESQGLGKEAWGGDQASLSVAQGGPRFGEHGVSSLPWEFCVGRRQPYKWNFVILGHLDTACNVIGWKVSQTPDNASQATRSALYVDFRDASDISTLLAR</sequence>
<dbReference type="Proteomes" id="UP000249829">
    <property type="component" value="Unassembled WGS sequence"/>
</dbReference>
<reference evidence="1 2" key="1">
    <citation type="submission" date="2018-02" db="EMBL/GenBank/DDBJ databases">
        <title>The genomes of Aspergillus section Nigri reveals drivers in fungal speciation.</title>
        <authorList>
            <consortium name="DOE Joint Genome Institute"/>
            <person name="Vesth T.C."/>
            <person name="Nybo J."/>
            <person name="Theobald S."/>
            <person name="Brandl J."/>
            <person name="Frisvad J.C."/>
            <person name="Nielsen K.F."/>
            <person name="Lyhne E.K."/>
            <person name="Kogle M.E."/>
            <person name="Kuo A."/>
            <person name="Riley R."/>
            <person name="Clum A."/>
            <person name="Nolan M."/>
            <person name="Lipzen A."/>
            <person name="Salamov A."/>
            <person name="Henrissat B."/>
            <person name="Wiebenga A."/>
            <person name="De vries R.P."/>
            <person name="Grigoriev I.V."/>
            <person name="Mortensen U.H."/>
            <person name="Andersen M.R."/>
            <person name="Baker S.E."/>
        </authorList>
    </citation>
    <scope>NUCLEOTIDE SEQUENCE [LARGE SCALE GENOMIC DNA]</scope>
    <source>
        <strain evidence="1 2">CBS 115571</strain>
    </source>
</reference>
<protein>
    <submittedName>
        <fullName evidence="1">Purine and uridine phosphorylase</fullName>
    </submittedName>
</protein>
<dbReference type="AlphaFoldDB" id="A0A2V5H5V7"/>
<keyword evidence="2" id="KW-1185">Reference proteome</keyword>
<dbReference type="Gene3D" id="3.40.50.1580">
    <property type="entry name" value="Nucleoside phosphorylase domain"/>
    <property type="match status" value="1"/>
</dbReference>
<dbReference type="InterPro" id="IPR035994">
    <property type="entry name" value="Nucleoside_phosphorylase_sf"/>
</dbReference>
<organism evidence="1 2">
    <name type="scientific">Aspergillus violaceofuscus (strain CBS 115571)</name>
    <dbReference type="NCBI Taxonomy" id="1450538"/>
    <lineage>
        <taxon>Eukaryota</taxon>
        <taxon>Fungi</taxon>
        <taxon>Dikarya</taxon>
        <taxon>Ascomycota</taxon>
        <taxon>Pezizomycotina</taxon>
        <taxon>Eurotiomycetes</taxon>
        <taxon>Eurotiomycetidae</taxon>
        <taxon>Eurotiales</taxon>
        <taxon>Aspergillaceae</taxon>
        <taxon>Aspergillus</taxon>
    </lineage>
</organism>
<evidence type="ECO:0000313" key="1">
    <source>
        <dbReference type="EMBL" id="PYI19578.1"/>
    </source>
</evidence>
<evidence type="ECO:0000313" key="2">
    <source>
        <dbReference type="Proteomes" id="UP000249829"/>
    </source>
</evidence>
<dbReference type="InterPro" id="IPR053137">
    <property type="entry name" value="NLR-like"/>
</dbReference>
<gene>
    <name evidence="1" type="ORF">BO99DRAFT_442981</name>
</gene>
<accession>A0A2V5H5V7</accession>
<dbReference type="GO" id="GO:0009116">
    <property type="term" value="P:nucleoside metabolic process"/>
    <property type="evidence" value="ECO:0007669"/>
    <property type="project" value="InterPro"/>
</dbReference>
<dbReference type="PANTHER" id="PTHR46082:SF6">
    <property type="entry name" value="AAA+ ATPASE DOMAIN-CONTAINING PROTEIN-RELATED"/>
    <property type="match status" value="1"/>
</dbReference>
<dbReference type="SUPFAM" id="SSF53167">
    <property type="entry name" value="Purine and uridine phosphorylases"/>
    <property type="match status" value="1"/>
</dbReference>
<proteinExistence type="predicted"/>
<dbReference type="STRING" id="1450538.A0A2V5H5V7"/>
<name>A0A2V5H5V7_ASPV1</name>